<dbReference type="AlphaFoldDB" id="A0A0D8IWZ1"/>
<dbReference type="SUPFAM" id="SSF48371">
    <property type="entry name" value="ARM repeat"/>
    <property type="match status" value="1"/>
</dbReference>
<dbReference type="PANTHER" id="PTHR12697:SF5">
    <property type="entry name" value="DEOXYHYPUSINE HYDROXYLASE"/>
    <property type="match status" value="1"/>
</dbReference>
<dbReference type="EMBL" id="WMZR01000015">
    <property type="protein sequence ID" value="MTS52209.1"/>
    <property type="molecule type" value="Genomic_DNA"/>
</dbReference>
<name>A0A0D8IWZ1_9FIRM</name>
<evidence type="ECO:0000313" key="1">
    <source>
        <dbReference type="EMBL" id="KJF38791.1"/>
    </source>
</evidence>
<gene>
    <name evidence="2" type="ORF">FYJ76_11835</name>
    <name evidence="3" type="ORF">GMD52_11720</name>
    <name evidence="1" type="ORF">TQ39_16200</name>
</gene>
<dbReference type="EMBL" id="JXXK01000031">
    <property type="protein sequence ID" value="KJF38791.1"/>
    <property type="molecule type" value="Genomic_DNA"/>
</dbReference>
<dbReference type="Gene3D" id="1.25.10.10">
    <property type="entry name" value="Leucine-rich Repeat Variant"/>
    <property type="match status" value="1"/>
</dbReference>
<dbReference type="RefSeq" id="WP_050006294.1">
    <property type="nucleotide sequence ID" value="NZ_CAOJUJ010000004.1"/>
</dbReference>
<dbReference type="EMBL" id="VUNJ01000012">
    <property type="protein sequence ID" value="MST92612.1"/>
    <property type="molecule type" value="Genomic_DNA"/>
</dbReference>
<comment type="caution">
    <text evidence="1">The sequence shown here is derived from an EMBL/GenBank/DDBJ whole genome shotgun (WGS) entry which is preliminary data.</text>
</comment>
<dbReference type="Proteomes" id="UP000449193">
    <property type="component" value="Unassembled WGS sequence"/>
</dbReference>
<organism evidence="1 4">
    <name type="scientific">Ruthenibacterium lactatiformans</name>
    <dbReference type="NCBI Taxonomy" id="1550024"/>
    <lineage>
        <taxon>Bacteria</taxon>
        <taxon>Bacillati</taxon>
        <taxon>Bacillota</taxon>
        <taxon>Clostridia</taxon>
        <taxon>Eubacteriales</taxon>
        <taxon>Oscillospiraceae</taxon>
        <taxon>Ruthenibacterium</taxon>
    </lineage>
</organism>
<reference evidence="3 6" key="2">
    <citation type="journal article" date="2019" name="Nat. Med.">
        <title>A library of human gut bacterial isolates paired with longitudinal multiomics data enables mechanistic microbiome research.</title>
        <authorList>
            <person name="Poyet M."/>
            <person name="Groussin M."/>
            <person name="Gibbons S.M."/>
            <person name="Avila-Pacheco J."/>
            <person name="Jiang X."/>
            <person name="Kearney S.M."/>
            <person name="Perrotta A.R."/>
            <person name="Berdy B."/>
            <person name="Zhao S."/>
            <person name="Lieberman T.D."/>
            <person name="Swanson P.K."/>
            <person name="Smith M."/>
            <person name="Roesemann S."/>
            <person name="Alexander J.E."/>
            <person name="Rich S.A."/>
            <person name="Livny J."/>
            <person name="Vlamakis H."/>
            <person name="Clish C."/>
            <person name="Bullock K."/>
            <person name="Deik A."/>
            <person name="Scott J."/>
            <person name="Pierce K.A."/>
            <person name="Xavier R.J."/>
            <person name="Alm E.J."/>
        </authorList>
    </citation>
    <scope>NUCLEOTIDE SEQUENCE [LARGE SCALE GENOMIC DNA]</scope>
    <source>
        <strain evidence="3 6">BIOML-A7</strain>
    </source>
</reference>
<dbReference type="PATRIC" id="fig|1550024.3.peg.3696"/>
<dbReference type="Proteomes" id="UP000032483">
    <property type="component" value="Unassembled WGS sequence"/>
</dbReference>
<dbReference type="InterPro" id="IPR016024">
    <property type="entry name" value="ARM-type_fold"/>
</dbReference>
<sequence length="108" mass="11482">MGKLEKIEKCVQKGKEDELVKLVHDRDKNVRLAAIAGLGRAGKDNACNVLITLLLDDDPEIRSASASALGDLGDPRAHTLLMHHLGVEKDERVAAAIKDAVGKLHGGG</sequence>
<evidence type="ECO:0000313" key="3">
    <source>
        <dbReference type="EMBL" id="MTS52209.1"/>
    </source>
</evidence>
<evidence type="ECO:0000313" key="4">
    <source>
        <dbReference type="Proteomes" id="UP000032483"/>
    </source>
</evidence>
<keyword evidence="4" id="KW-1185">Reference proteome</keyword>
<evidence type="ECO:0000313" key="2">
    <source>
        <dbReference type="EMBL" id="MST92612.1"/>
    </source>
</evidence>
<evidence type="ECO:0000313" key="6">
    <source>
        <dbReference type="Proteomes" id="UP000449193"/>
    </source>
</evidence>
<proteinExistence type="predicted"/>
<accession>A0A0D8IWZ1</accession>
<reference evidence="1" key="1">
    <citation type="submission" date="2015-02" db="EMBL/GenBank/DDBJ databases">
        <title>A novel member of the family Ruminococcaceae isolated from human feces.</title>
        <authorList>
            <person name="Shkoporov A.N."/>
            <person name="Chaplin A.V."/>
            <person name="Motuzova O.V."/>
            <person name="Kafarskaia L.I."/>
            <person name="Khokhlova E.V."/>
            <person name="Efimov B.A."/>
        </authorList>
    </citation>
    <scope>NUCLEOTIDE SEQUENCE [LARGE SCALE GENOMIC DNA]</scope>
    <source>
        <strain evidence="1">585-1</strain>
    </source>
</reference>
<reference evidence="2 5" key="3">
    <citation type="submission" date="2019-08" db="EMBL/GenBank/DDBJ databases">
        <title>In-depth cultivation of the pig gut microbiome towards novel bacterial diversity and tailored functional studies.</title>
        <authorList>
            <person name="Wylensek D."/>
            <person name="Hitch T.C.A."/>
            <person name="Clavel T."/>
        </authorList>
    </citation>
    <scope>NUCLEOTIDE SEQUENCE [LARGE SCALE GENOMIC DNA]</scope>
    <source>
        <strain evidence="2 5">WCA3-601-WT-6J</strain>
    </source>
</reference>
<dbReference type="GeneID" id="42858095"/>
<dbReference type="InterPro" id="IPR011989">
    <property type="entry name" value="ARM-like"/>
</dbReference>
<dbReference type="Proteomes" id="UP000431913">
    <property type="component" value="Unassembled WGS sequence"/>
</dbReference>
<protein>
    <submittedName>
        <fullName evidence="2">HEAT repeat domain-containing protein</fullName>
    </submittedName>
</protein>
<evidence type="ECO:0000313" key="5">
    <source>
        <dbReference type="Proteomes" id="UP000431913"/>
    </source>
</evidence>
<dbReference type="PANTHER" id="PTHR12697">
    <property type="entry name" value="PBS LYASE HEAT-LIKE PROTEIN"/>
    <property type="match status" value="1"/>
</dbReference>
<dbReference type="Pfam" id="PF13646">
    <property type="entry name" value="HEAT_2"/>
    <property type="match status" value="1"/>
</dbReference>
<dbReference type="GO" id="GO:0016491">
    <property type="term" value="F:oxidoreductase activity"/>
    <property type="evidence" value="ECO:0007669"/>
    <property type="project" value="TreeGrafter"/>
</dbReference>